<keyword evidence="2" id="KW-1185">Reference proteome</keyword>
<gene>
    <name evidence="1" type="ORF">HPB47_017476</name>
</gene>
<feature type="non-terminal residue" evidence="1">
    <location>
        <position position="1"/>
    </location>
</feature>
<dbReference type="Proteomes" id="UP000805193">
    <property type="component" value="Unassembled WGS sequence"/>
</dbReference>
<evidence type="ECO:0000313" key="2">
    <source>
        <dbReference type="Proteomes" id="UP000805193"/>
    </source>
</evidence>
<proteinExistence type="predicted"/>
<name>A0AC60QRW8_IXOPE</name>
<comment type="caution">
    <text evidence="1">The sequence shown here is derived from an EMBL/GenBank/DDBJ whole genome shotgun (WGS) entry which is preliminary data.</text>
</comment>
<reference evidence="1 2" key="1">
    <citation type="journal article" date="2020" name="Cell">
        <title>Large-Scale Comparative Analyses of Tick Genomes Elucidate Their Genetic Diversity and Vector Capacities.</title>
        <authorList>
            <consortium name="Tick Genome and Microbiome Consortium (TIGMIC)"/>
            <person name="Jia N."/>
            <person name="Wang J."/>
            <person name="Shi W."/>
            <person name="Du L."/>
            <person name="Sun Y."/>
            <person name="Zhan W."/>
            <person name="Jiang J.F."/>
            <person name="Wang Q."/>
            <person name="Zhang B."/>
            <person name="Ji P."/>
            <person name="Bell-Sakyi L."/>
            <person name="Cui X.M."/>
            <person name="Yuan T.T."/>
            <person name="Jiang B.G."/>
            <person name="Yang W.F."/>
            <person name="Lam T.T."/>
            <person name="Chang Q.C."/>
            <person name="Ding S.J."/>
            <person name="Wang X.J."/>
            <person name="Zhu J.G."/>
            <person name="Ruan X.D."/>
            <person name="Zhao L."/>
            <person name="Wei J.T."/>
            <person name="Ye R.Z."/>
            <person name="Que T.C."/>
            <person name="Du C.H."/>
            <person name="Zhou Y.H."/>
            <person name="Cheng J.X."/>
            <person name="Dai P.F."/>
            <person name="Guo W.B."/>
            <person name="Han X.H."/>
            <person name="Huang E.J."/>
            <person name="Li L.F."/>
            <person name="Wei W."/>
            <person name="Gao Y.C."/>
            <person name="Liu J.Z."/>
            <person name="Shao H.Z."/>
            <person name="Wang X."/>
            <person name="Wang C.C."/>
            <person name="Yang T.C."/>
            <person name="Huo Q.B."/>
            <person name="Li W."/>
            <person name="Chen H.Y."/>
            <person name="Chen S.E."/>
            <person name="Zhou L.G."/>
            <person name="Ni X.B."/>
            <person name="Tian J.H."/>
            <person name="Sheng Y."/>
            <person name="Liu T."/>
            <person name="Pan Y.S."/>
            <person name="Xia L.Y."/>
            <person name="Li J."/>
            <person name="Zhao F."/>
            <person name="Cao W.C."/>
        </authorList>
    </citation>
    <scope>NUCLEOTIDE SEQUENCE [LARGE SCALE GENOMIC DNA]</scope>
    <source>
        <strain evidence="1">Iper-2018</strain>
    </source>
</reference>
<feature type="non-terminal residue" evidence="1">
    <location>
        <position position="60"/>
    </location>
</feature>
<accession>A0AC60QRW8</accession>
<protein>
    <submittedName>
        <fullName evidence="1">Uncharacterized protein</fullName>
    </submittedName>
</protein>
<organism evidence="1 2">
    <name type="scientific">Ixodes persulcatus</name>
    <name type="common">Taiga tick</name>
    <dbReference type="NCBI Taxonomy" id="34615"/>
    <lineage>
        <taxon>Eukaryota</taxon>
        <taxon>Metazoa</taxon>
        <taxon>Ecdysozoa</taxon>
        <taxon>Arthropoda</taxon>
        <taxon>Chelicerata</taxon>
        <taxon>Arachnida</taxon>
        <taxon>Acari</taxon>
        <taxon>Parasitiformes</taxon>
        <taxon>Ixodida</taxon>
        <taxon>Ixodoidea</taxon>
        <taxon>Ixodidae</taxon>
        <taxon>Ixodinae</taxon>
        <taxon>Ixodes</taxon>
    </lineage>
</organism>
<dbReference type="EMBL" id="JABSTQ010006422">
    <property type="protein sequence ID" value="KAG0437365.1"/>
    <property type="molecule type" value="Genomic_DNA"/>
</dbReference>
<evidence type="ECO:0000313" key="1">
    <source>
        <dbReference type="EMBL" id="KAG0437365.1"/>
    </source>
</evidence>
<sequence>SRTSASAVCNSAIKSKDTIKRLQAKVSKYRKALARLRKQQQKAPRTTSEALDMVRPHVSE</sequence>